<dbReference type="InterPro" id="IPR015943">
    <property type="entry name" value="WD40/YVTN_repeat-like_dom_sf"/>
</dbReference>
<dbReference type="GO" id="GO:1990266">
    <property type="term" value="P:neutrophil migration"/>
    <property type="evidence" value="ECO:0007669"/>
    <property type="project" value="Ensembl"/>
</dbReference>
<keyword evidence="6" id="KW-0206">Cytoskeleton</keyword>
<keyword evidence="10" id="KW-1185">Reference proteome</keyword>
<dbReference type="GO" id="GO:0030836">
    <property type="term" value="P:positive regulation of actin filament depolymerization"/>
    <property type="evidence" value="ECO:0007669"/>
    <property type="project" value="Ensembl"/>
</dbReference>
<feature type="repeat" description="WD" evidence="8">
    <location>
        <begin position="243"/>
        <end position="284"/>
    </location>
</feature>
<comment type="subcellular location">
    <subcellularLocation>
        <location evidence="1">Cytoplasm</location>
        <location evidence="1">Cytoskeleton</location>
    </subcellularLocation>
</comment>
<dbReference type="GO" id="GO:0030220">
    <property type="term" value="P:platelet formation"/>
    <property type="evidence" value="ECO:0007669"/>
    <property type="project" value="Ensembl"/>
</dbReference>
<dbReference type="PROSITE" id="PS00678">
    <property type="entry name" value="WD_REPEATS_1"/>
    <property type="match status" value="1"/>
</dbReference>
<dbReference type="GO" id="GO:0030043">
    <property type="term" value="P:actin filament fragmentation"/>
    <property type="evidence" value="ECO:0007669"/>
    <property type="project" value="Ensembl"/>
</dbReference>
<gene>
    <name evidence="9" type="primary">WDR1</name>
</gene>
<dbReference type="InterPro" id="IPR019775">
    <property type="entry name" value="WD40_repeat_CS"/>
</dbReference>
<evidence type="ECO:0000256" key="1">
    <source>
        <dbReference type="ARBA" id="ARBA00004245"/>
    </source>
</evidence>
<evidence type="ECO:0000256" key="4">
    <source>
        <dbReference type="ARBA" id="ARBA00022737"/>
    </source>
</evidence>
<dbReference type="SUPFAM" id="SSF50974">
    <property type="entry name" value="Nitrous oxide reductase, N-terminal domain"/>
    <property type="match status" value="1"/>
</dbReference>
<dbReference type="SMART" id="SM00320">
    <property type="entry name" value="WD40"/>
    <property type="match status" value="11"/>
</dbReference>
<dbReference type="GeneTree" id="ENSGT00390000009416"/>
<evidence type="ECO:0000256" key="5">
    <source>
        <dbReference type="ARBA" id="ARBA00023203"/>
    </source>
</evidence>
<evidence type="ECO:0000256" key="8">
    <source>
        <dbReference type="PROSITE-ProRule" id="PRU00221"/>
    </source>
</evidence>
<dbReference type="GO" id="GO:0030865">
    <property type="term" value="P:cortical cytoskeleton organization"/>
    <property type="evidence" value="ECO:0007669"/>
    <property type="project" value="Ensembl"/>
</dbReference>
<protein>
    <submittedName>
        <fullName evidence="9">WD repeat domain 1</fullName>
    </submittedName>
</protein>
<evidence type="ECO:0000256" key="7">
    <source>
        <dbReference type="ARBA" id="ARBA00038366"/>
    </source>
</evidence>
<dbReference type="SUPFAM" id="SSF50960">
    <property type="entry name" value="TolB, C-terminal domain"/>
    <property type="match status" value="1"/>
</dbReference>
<feature type="repeat" description="WD" evidence="8">
    <location>
        <begin position="374"/>
        <end position="415"/>
    </location>
</feature>
<evidence type="ECO:0000256" key="3">
    <source>
        <dbReference type="ARBA" id="ARBA00022574"/>
    </source>
</evidence>
<dbReference type="GO" id="GO:0005911">
    <property type="term" value="C:cell-cell junction"/>
    <property type="evidence" value="ECO:0007669"/>
    <property type="project" value="Ensembl"/>
</dbReference>
<reference evidence="9" key="3">
    <citation type="submission" date="2025-09" db="UniProtKB">
        <authorList>
            <consortium name="Ensembl"/>
        </authorList>
    </citation>
    <scope>IDENTIFICATION</scope>
</reference>
<keyword evidence="5" id="KW-0009">Actin-binding</keyword>
<dbReference type="InterPro" id="IPR011045">
    <property type="entry name" value="N2O_reductase_N"/>
</dbReference>
<dbReference type="GO" id="GO:0030864">
    <property type="term" value="C:cortical actin cytoskeleton"/>
    <property type="evidence" value="ECO:0007669"/>
    <property type="project" value="TreeGrafter"/>
</dbReference>
<evidence type="ECO:0000313" key="9">
    <source>
        <dbReference type="Ensembl" id="ENSCJPP00005023198.1"/>
    </source>
</evidence>
<dbReference type="GO" id="GO:0040011">
    <property type="term" value="P:locomotion"/>
    <property type="evidence" value="ECO:0007669"/>
    <property type="project" value="TreeGrafter"/>
</dbReference>
<evidence type="ECO:0000256" key="2">
    <source>
        <dbReference type="ARBA" id="ARBA00022490"/>
    </source>
</evidence>
<reference evidence="9" key="2">
    <citation type="submission" date="2025-08" db="UniProtKB">
        <authorList>
            <consortium name="Ensembl"/>
        </authorList>
    </citation>
    <scope>IDENTIFICATION</scope>
</reference>
<comment type="similarity">
    <text evidence="7">Belongs to the WD repeat AIP1 family.</text>
</comment>
<keyword evidence="3 8" id="KW-0853">WD repeat</keyword>
<dbReference type="AlphaFoldDB" id="A0A8C2U6G8"/>
<dbReference type="PROSITE" id="PS50082">
    <property type="entry name" value="WD_REPEATS_2"/>
    <property type="match status" value="5"/>
</dbReference>
<dbReference type="GO" id="GO:0043297">
    <property type="term" value="P:apical junction assembly"/>
    <property type="evidence" value="ECO:0007669"/>
    <property type="project" value="Ensembl"/>
</dbReference>
<dbReference type="GO" id="GO:0005886">
    <property type="term" value="C:plasma membrane"/>
    <property type="evidence" value="ECO:0007669"/>
    <property type="project" value="Ensembl"/>
</dbReference>
<dbReference type="GO" id="GO:0042247">
    <property type="term" value="P:establishment of planar polarity of follicular epithelium"/>
    <property type="evidence" value="ECO:0007669"/>
    <property type="project" value="Ensembl"/>
</dbReference>
<feature type="repeat" description="WD" evidence="8">
    <location>
        <begin position="717"/>
        <end position="758"/>
    </location>
</feature>
<evidence type="ECO:0000256" key="6">
    <source>
        <dbReference type="ARBA" id="ARBA00023212"/>
    </source>
</evidence>
<dbReference type="Ensembl" id="ENSCJPT00005031836.1">
    <property type="protein sequence ID" value="ENSCJPP00005023198.1"/>
    <property type="gene ID" value="ENSCJPG00005018439.1"/>
</dbReference>
<accession>A0A8C2U6G8</accession>
<sequence length="796" mass="85339">MGGSGWTCGGFSSGRLGRLTAHSSQLTCPSPSLPRLHGRSCACVAAREESSHAQTFRRHPPRGRPEPPCSARCAHRCGSSAAPCRGGAGSCGRLSTHSLIHAALPGPAEPTAFPGVGAACGAGGERRGASRVDYIWSKAGESGGPRGRFLLRAAGRRGAEAVGGEQSAAAVVCPPASASAAPQRELGTRMPYEIKKVFASLPQVERGVSKIIGGDPKGNNFLYTNGKCVVIRNIDNPAIADIYTEHAHQVVVAKYAPSGFYIASGDVSGKLRIWDTTQKEHLLKYEYQPFAGKIKDLAWTEDSKRIAVVGEGREKFGAVFLWDSGSSVGEITGHNKVINSVDIKQTRPYRLATGSDDNCAAFFEGPPFKFKFTLSDHTRFVNCVRFSPDGNRFATASADGQIFIYDGKTGEKVCALGGGKAHDGGIYAISWSPDSSQLLSASGDKTAKIWDVGANSVVSTFNMGSNVLDQQLGCLWQKDHLLSLSLSGYINYLDKNNPDKPLRVIKGHSKSIQCLTVHKNGGKSYIYSGSNDGHINYWDSDTGENDGFSGKGHTNQVSRMAVDEMDQLVTCSMDDTVRYTNLSKRDYSGQDAVKMDVQPKCLAVGPGGYTVVLCIGQIVLMKDKKKCFAIDDLGYEPEAVAVHPGGTSVAVGGTDGNVRLYSIQGNSLKSDDKTLEAKGPVTDLAYSHDGAFLAVCDANKVVTVFSVPDGYAEHNVFYGHHAKVVCIAWSPDNEHFASGGMDMMVYVWTVSDPETRVKIPDAHRLHHVSGLAWLDEHTLVTTSHDASVKEWSISYN</sequence>
<dbReference type="GO" id="GO:0060307">
    <property type="term" value="P:regulation of ventricular cardiac muscle cell membrane repolarization"/>
    <property type="evidence" value="ECO:0007669"/>
    <property type="project" value="Ensembl"/>
</dbReference>
<dbReference type="GO" id="GO:0045199">
    <property type="term" value="P:maintenance of epithelial cell apical/basal polarity"/>
    <property type="evidence" value="ECO:0007669"/>
    <property type="project" value="Ensembl"/>
</dbReference>
<dbReference type="FunFam" id="2.130.10.10:FF:000203">
    <property type="entry name" value="WD repeat domain 1"/>
    <property type="match status" value="1"/>
</dbReference>
<dbReference type="InterPro" id="IPR001680">
    <property type="entry name" value="WD40_rpt"/>
</dbReference>
<evidence type="ECO:0000313" key="10">
    <source>
        <dbReference type="Proteomes" id="UP000694412"/>
    </source>
</evidence>
<dbReference type="PANTHER" id="PTHR19856">
    <property type="entry name" value="WD-REPEATCONTAINING PROTEIN WDR1"/>
    <property type="match status" value="1"/>
</dbReference>
<dbReference type="GO" id="GO:0008360">
    <property type="term" value="P:regulation of cell shape"/>
    <property type="evidence" value="ECO:0007669"/>
    <property type="project" value="Ensembl"/>
</dbReference>
<dbReference type="CDD" id="cd00200">
    <property type="entry name" value="WD40"/>
    <property type="match status" value="1"/>
</dbReference>
<keyword evidence="2" id="KW-0963">Cytoplasm</keyword>
<reference evidence="9" key="1">
    <citation type="submission" date="2015-11" db="EMBL/GenBank/DDBJ databases">
        <authorList>
            <consortium name="International Coturnix japonica Genome Analysis Consortium"/>
            <person name="Warren W."/>
            <person name="Burt D.W."/>
            <person name="Antin P.B."/>
            <person name="Lanford R."/>
            <person name="Gros J."/>
            <person name="Wilson R.K."/>
        </authorList>
    </citation>
    <scope>NUCLEOTIDE SEQUENCE [LARGE SCALE GENOMIC DNA]</scope>
</reference>
<organism evidence="9 10">
    <name type="scientific">Coturnix japonica</name>
    <name type="common">Japanese quail</name>
    <name type="synonym">Coturnix coturnix japonica</name>
    <dbReference type="NCBI Taxonomy" id="93934"/>
    <lineage>
        <taxon>Eukaryota</taxon>
        <taxon>Metazoa</taxon>
        <taxon>Chordata</taxon>
        <taxon>Craniata</taxon>
        <taxon>Vertebrata</taxon>
        <taxon>Euteleostomi</taxon>
        <taxon>Archelosauria</taxon>
        <taxon>Archosauria</taxon>
        <taxon>Dinosauria</taxon>
        <taxon>Saurischia</taxon>
        <taxon>Theropoda</taxon>
        <taxon>Coelurosauria</taxon>
        <taxon>Aves</taxon>
        <taxon>Neognathae</taxon>
        <taxon>Galloanserae</taxon>
        <taxon>Galliformes</taxon>
        <taxon>Phasianidae</taxon>
        <taxon>Perdicinae</taxon>
        <taxon>Coturnix</taxon>
    </lineage>
</organism>
<dbReference type="Gene3D" id="2.130.10.10">
    <property type="entry name" value="YVTN repeat-like/Quinoprotein amine dehydrogenase"/>
    <property type="match status" value="2"/>
</dbReference>
<keyword evidence="4" id="KW-0677">Repeat</keyword>
<dbReference type="GO" id="GO:0045214">
    <property type="term" value="P:sarcomere organization"/>
    <property type="evidence" value="ECO:0007669"/>
    <property type="project" value="Ensembl"/>
</dbReference>
<dbReference type="Pfam" id="PF00400">
    <property type="entry name" value="WD40"/>
    <property type="match status" value="9"/>
</dbReference>
<dbReference type="GO" id="GO:0051015">
    <property type="term" value="F:actin filament binding"/>
    <property type="evidence" value="ECO:0007669"/>
    <property type="project" value="TreeGrafter"/>
</dbReference>
<dbReference type="PANTHER" id="PTHR19856:SF0">
    <property type="entry name" value="WD REPEAT-CONTAINING PROTEIN 1"/>
    <property type="match status" value="1"/>
</dbReference>
<proteinExistence type="inferred from homology"/>
<dbReference type="PRINTS" id="PR00320">
    <property type="entry name" value="GPROTEINBRPT"/>
</dbReference>
<feature type="repeat" description="WD" evidence="8">
    <location>
        <begin position="419"/>
        <end position="460"/>
    </location>
</feature>
<dbReference type="PROSITE" id="PS50294">
    <property type="entry name" value="WD_REPEATS_REGION"/>
    <property type="match status" value="5"/>
</dbReference>
<dbReference type="GO" id="GO:0002446">
    <property type="term" value="P:neutrophil mediated immunity"/>
    <property type="evidence" value="ECO:0007669"/>
    <property type="project" value="Ensembl"/>
</dbReference>
<dbReference type="InterPro" id="IPR020472">
    <property type="entry name" value="WD40_PAC1"/>
</dbReference>
<dbReference type="GO" id="GO:0005829">
    <property type="term" value="C:cytosol"/>
    <property type="evidence" value="ECO:0007669"/>
    <property type="project" value="Ensembl"/>
</dbReference>
<dbReference type="GO" id="GO:0098978">
    <property type="term" value="C:glutamatergic synapse"/>
    <property type="evidence" value="ECO:0007669"/>
    <property type="project" value="Ensembl"/>
</dbReference>
<feature type="repeat" description="WD" evidence="8">
    <location>
        <begin position="505"/>
        <end position="544"/>
    </location>
</feature>
<dbReference type="Proteomes" id="UP000694412">
    <property type="component" value="Chromosome 4"/>
</dbReference>
<dbReference type="FunFam" id="2.130.10.10:FF:000097">
    <property type="entry name" value="WD repeat domain 1"/>
    <property type="match status" value="1"/>
</dbReference>
<name>A0A8C2U6G8_COTJA</name>